<feature type="transmembrane region" description="Helical" evidence="1">
    <location>
        <begin position="74"/>
        <end position="101"/>
    </location>
</feature>
<evidence type="ECO:0000256" key="1">
    <source>
        <dbReference type="SAM" id="Phobius"/>
    </source>
</evidence>
<protein>
    <submittedName>
        <fullName evidence="2">Uncharacterized protein</fullName>
    </submittedName>
</protein>
<sequence length="170" mass="18872">MRLRKPGRVHGSWRAPRRRFAAAITPSLVSGTPPSSIPCGVSSDLTGPSYPGAAPHSRAICGFIGAHIYNSCLVLVYVVFAWVWVAGLILNIIVVTIFFFANRHEFSWVEGSFTAWYIAFMVWSLILLVVRVYIAGFVHKFFNALQSVGDDRAKELGEHSNYDQKCVVVP</sequence>
<evidence type="ECO:0000313" key="2">
    <source>
        <dbReference type="EMBL" id="CAH0371422.1"/>
    </source>
</evidence>
<keyword evidence="3" id="KW-1185">Reference proteome</keyword>
<feature type="transmembrane region" description="Helical" evidence="1">
    <location>
        <begin position="113"/>
        <end position="134"/>
    </location>
</feature>
<keyword evidence="1" id="KW-1133">Transmembrane helix</keyword>
<comment type="caution">
    <text evidence="2">The sequence shown here is derived from an EMBL/GenBank/DDBJ whole genome shotgun (WGS) entry which is preliminary data.</text>
</comment>
<keyword evidence="1" id="KW-0812">Transmembrane</keyword>
<dbReference type="Proteomes" id="UP000789595">
    <property type="component" value="Unassembled WGS sequence"/>
</dbReference>
<reference evidence="2" key="1">
    <citation type="submission" date="2021-11" db="EMBL/GenBank/DDBJ databases">
        <authorList>
            <consortium name="Genoscope - CEA"/>
            <person name="William W."/>
        </authorList>
    </citation>
    <scope>NUCLEOTIDE SEQUENCE</scope>
</reference>
<dbReference type="AlphaFoldDB" id="A0A8J2WWM0"/>
<evidence type="ECO:0000313" key="3">
    <source>
        <dbReference type="Proteomes" id="UP000789595"/>
    </source>
</evidence>
<name>A0A8J2WWM0_9STRA</name>
<proteinExistence type="predicted"/>
<organism evidence="2 3">
    <name type="scientific">Pelagomonas calceolata</name>
    <dbReference type="NCBI Taxonomy" id="35677"/>
    <lineage>
        <taxon>Eukaryota</taxon>
        <taxon>Sar</taxon>
        <taxon>Stramenopiles</taxon>
        <taxon>Ochrophyta</taxon>
        <taxon>Pelagophyceae</taxon>
        <taxon>Pelagomonadales</taxon>
        <taxon>Pelagomonadaceae</taxon>
        <taxon>Pelagomonas</taxon>
    </lineage>
</organism>
<gene>
    <name evidence="2" type="ORF">PECAL_3P13640</name>
</gene>
<dbReference type="EMBL" id="CAKKNE010000003">
    <property type="protein sequence ID" value="CAH0371422.1"/>
    <property type="molecule type" value="Genomic_DNA"/>
</dbReference>
<keyword evidence="1" id="KW-0472">Membrane</keyword>
<accession>A0A8J2WWM0</accession>